<protein>
    <submittedName>
        <fullName evidence="1">Uncharacterized protein</fullName>
    </submittedName>
</protein>
<organism evidence="1 2">
    <name type="scientific">Umbra pygmaea</name>
    <name type="common">Eastern mudminnow</name>
    <dbReference type="NCBI Taxonomy" id="75934"/>
    <lineage>
        <taxon>Eukaryota</taxon>
        <taxon>Metazoa</taxon>
        <taxon>Chordata</taxon>
        <taxon>Craniata</taxon>
        <taxon>Vertebrata</taxon>
        <taxon>Euteleostomi</taxon>
        <taxon>Actinopterygii</taxon>
        <taxon>Neopterygii</taxon>
        <taxon>Teleostei</taxon>
        <taxon>Protacanthopterygii</taxon>
        <taxon>Esociformes</taxon>
        <taxon>Umbridae</taxon>
        <taxon>Umbra</taxon>
    </lineage>
</organism>
<proteinExistence type="predicted"/>
<sequence>MAALQAWQSITRKDTQHLLGKSTLWPHADHVSDVPVCLLLSAWETRLLSQDASEASVTDIILLPTYTDQSRQPMDGNWETDVHENDFVSYCWENSSKVATSFLSHGLYHRTQEGAAVPFKVSVIV</sequence>
<reference evidence="1 2" key="1">
    <citation type="submission" date="2024-06" db="EMBL/GenBank/DDBJ databases">
        <authorList>
            <person name="Pan Q."/>
            <person name="Wen M."/>
            <person name="Jouanno E."/>
            <person name="Zahm M."/>
            <person name="Klopp C."/>
            <person name="Cabau C."/>
            <person name="Louis A."/>
            <person name="Berthelot C."/>
            <person name="Parey E."/>
            <person name="Roest Crollius H."/>
            <person name="Montfort J."/>
            <person name="Robinson-Rechavi M."/>
            <person name="Bouchez O."/>
            <person name="Lampietro C."/>
            <person name="Lopez Roques C."/>
            <person name="Donnadieu C."/>
            <person name="Postlethwait J."/>
            <person name="Bobe J."/>
            <person name="Verreycken H."/>
            <person name="Guiguen Y."/>
        </authorList>
    </citation>
    <scope>NUCLEOTIDE SEQUENCE [LARGE SCALE GENOMIC DNA]</scope>
    <source>
        <strain evidence="1">Up_M1</strain>
        <tissue evidence="1">Testis</tissue>
    </source>
</reference>
<dbReference type="AlphaFoldDB" id="A0ABD0WDL0"/>
<comment type="caution">
    <text evidence="1">The sequence shown here is derived from an EMBL/GenBank/DDBJ whole genome shotgun (WGS) entry which is preliminary data.</text>
</comment>
<evidence type="ECO:0000313" key="2">
    <source>
        <dbReference type="Proteomes" id="UP001557470"/>
    </source>
</evidence>
<dbReference type="Proteomes" id="UP001557470">
    <property type="component" value="Unassembled WGS sequence"/>
</dbReference>
<gene>
    <name evidence="1" type="ORF">UPYG_G00338400</name>
</gene>
<accession>A0ABD0WDL0</accession>
<name>A0ABD0WDL0_UMBPY</name>
<evidence type="ECO:0000313" key="1">
    <source>
        <dbReference type="EMBL" id="KAL0962307.1"/>
    </source>
</evidence>
<keyword evidence="2" id="KW-1185">Reference proteome</keyword>
<dbReference type="EMBL" id="JAGEUA010000011">
    <property type="protein sequence ID" value="KAL0962307.1"/>
    <property type="molecule type" value="Genomic_DNA"/>
</dbReference>